<reference evidence="2 3" key="1">
    <citation type="journal article" date="2016" name="Int. J. Syst. Evol. Microbiol.">
        <title>Pyruvatibacter mobilis gen. nov., sp. nov., a marine bacterium from the culture broth of Picochlorum sp. 122.</title>
        <authorList>
            <person name="Wang G."/>
            <person name="Tang M."/>
            <person name="Wu H."/>
            <person name="Dai S."/>
            <person name="Li T."/>
            <person name="Chen C."/>
            <person name="He H."/>
            <person name="Fan J."/>
            <person name="Xiang W."/>
            <person name="Li X."/>
        </authorList>
    </citation>
    <scope>NUCLEOTIDE SEQUENCE [LARGE SCALE GENOMIC DNA]</scope>
    <source>
        <strain evidence="2 3">GYP-11</strain>
    </source>
</reference>
<evidence type="ECO:0000313" key="3">
    <source>
        <dbReference type="Proteomes" id="UP000470384"/>
    </source>
</evidence>
<dbReference type="GeneID" id="300655660"/>
<dbReference type="Proteomes" id="UP000470384">
    <property type="component" value="Unassembled WGS sequence"/>
</dbReference>
<feature type="region of interest" description="Disordered" evidence="1">
    <location>
        <begin position="1"/>
        <end position="35"/>
    </location>
</feature>
<evidence type="ECO:0000313" key="2">
    <source>
        <dbReference type="EMBL" id="NBG94791.1"/>
    </source>
</evidence>
<comment type="caution">
    <text evidence="2">The sequence shown here is derived from an EMBL/GenBank/DDBJ whole genome shotgun (WGS) entry which is preliminary data.</text>
</comment>
<dbReference type="AlphaFoldDB" id="A0A845Q9L8"/>
<organism evidence="2 3">
    <name type="scientific">Pyruvatibacter mobilis</name>
    <dbReference type="NCBI Taxonomy" id="1712261"/>
    <lineage>
        <taxon>Bacteria</taxon>
        <taxon>Pseudomonadati</taxon>
        <taxon>Pseudomonadota</taxon>
        <taxon>Alphaproteobacteria</taxon>
        <taxon>Hyphomicrobiales</taxon>
        <taxon>Parvibaculaceae</taxon>
        <taxon>Pyruvatibacter</taxon>
    </lineage>
</organism>
<keyword evidence="3" id="KW-1185">Reference proteome</keyword>
<gene>
    <name evidence="2" type="ORF">GTQ45_03495</name>
</gene>
<evidence type="ECO:0000256" key="1">
    <source>
        <dbReference type="SAM" id="MobiDB-lite"/>
    </source>
</evidence>
<protein>
    <submittedName>
        <fullName evidence="2">Uncharacterized protein</fullName>
    </submittedName>
</protein>
<accession>A0A845Q9L8</accession>
<dbReference type="RefSeq" id="WP_160586867.1">
    <property type="nucleotide sequence ID" value="NZ_BMHN01000001.1"/>
</dbReference>
<name>A0A845Q9L8_9HYPH</name>
<sequence>MAADRTHYAAAKMNRKPPESRIPAQMHPAFTPSDMVYDPKPTNGFSKFTGFSGNLGAFRRIERRDPA</sequence>
<dbReference type="EMBL" id="WXYQ01000003">
    <property type="protein sequence ID" value="NBG94791.1"/>
    <property type="molecule type" value="Genomic_DNA"/>
</dbReference>
<proteinExistence type="predicted"/>